<reference evidence="1 2" key="1">
    <citation type="journal article" date="2014" name="Nat. Genet.">
        <title>Genome sequence of the hot pepper provides insights into the evolution of pungency in Capsicum species.</title>
        <authorList>
            <person name="Kim S."/>
            <person name="Park M."/>
            <person name="Yeom S.I."/>
            <person name="Kim Y.M."/>
            <person name="Lee J.M."/>
            <person name="Lee H.A."/>
            <person name="Seo E."/>
            <person name="Choi J."/>
            <person name="Cheong K."/>
            <person name="Kim K.T."/>
            <person name="Jung K."/>
            <person name="Lee G.W."/>
            <person name="Oh S.K."/>
            <person name="Bae C."/>
            <person name="Kim S.B."/>
            <person name="Lee H.Y."/>
            <person name="Kim S.Y."/>
            <person name="Kim M.S."/>
            <person name="Kang B.C."/>
            <person name="Jo Y.D."/>
            <person name="Yang H.B."/>
            <person name="Jeong H.J."/>
            <person name="Kang W.H."/>
            <person name="Kwon J.K."/>
            <person name="Shin C."/>
            <person name="Lim J.Y."/>
            <person name="Park J.H."/>
            <person name="Huh J.H."/>
            <person name="Kim J.S."/>
            <person name="Kim B.D."/>
            <person name="Cohen O."/>
            <person name="Paran I."/>
            <person name="Suh M.C."/>
            <person name="Lee S.B."/>
            <person name="Kim Y.K."/>
            <person name="Shin Y."/>
            <person name="Noh S.J."/>
            <person name="Park J."/>
            <person name="Seo Y.S."/>
            <person name="Kwon S.Y."/>
            <person name="Kim H.A."/>
            <person name="Park J.M."/>
            <person name="Kim H.J."/>
            <person name="Choi S.B."/>
            <person name="Bosland P.W."/>
            <person name="Reeves G."/>
            <person name="Jo S.H."/>
            <person name="Lee B.W."/>
            <person name="Cho H.T."/>
            <person name="Choi H.S."/>
            <person name="Lee M.S."/>
            <person name="Yu Y."/>
            <person name="Do Choi Y."/>
            <person name="Park B.S."/>
            <person name="van Deynze A."/>
            <person name="Ashrafi H."/>
            <person name="Hill T."/>
            <person name="Kim W.T."/>
            <person name="Pai H.S."/>
            <person name="Ahn H.K."/>
            <person name="Yeam I."/>
            <person name="Giovannoni J.J."/>
            <person name="Rose J.K."/>
            <person name="Sorensen I."/>
            <person name="Lee S.J."/>
            <person name="Kim R.W."/>
            <person name="Choi I.Y."/>
            <person name="Choi B.S."/>
            <person name="Lim J.S."/>
            <person name="Lee Y.H."/>
            <person name="Choi D."/>
        </authorList>
    </citation>
    <scope>NUCLEOTIDE SEQUENCE [LARGE SCALE GENOMIC DNA]</scope>
    <source>
        <strain evidence="2">cv. CM334</strain>
    </source>
</reference>
<dbReference type="Gramene" id="PHT70129">
    <property type="protein sequence ID" value="PHT70129"/>
    <property type="gene ID" value="T459_25233"/>
</dbReference>
<reference evidence="1 2" key="2">
    <citation type="journal article" date="2017" name="Genome Biol.">
        <title>New reference genome sequences of hot pepper reveal the massive evolution of plant disease-resistance genes by retroduplication.</title>
        <authorList>
            <person name="Kim S."/>
            <person name="Park J."/>
            <person name="Yeom S.I."/>
            <person name="Kim Y.M."/>
            <person name="Seo E."/>
            <person name="Kim K.T."/>
            <person name="Kim M.S."/>
            <person name="Lee J.M."/>
            <person name="Cheong K."/>
            <person name="Shin H.S."/>
            <person name="Kim S.B."/>
            <person name="Han K."/>
            <person name="Lee J."/>
            <person name="Park M."/>
            <person name="Lee H.A."/>
            <person name="Lee H.Y."/>
            <person name="Lee Y."/>
            <person name="Oh S."/>
            <person name="Lee J.H."/>
            <person name="Choi E."/>
            <person name="Choi E."/>
            <person name="Lee S.E."/>
            <person name="Jeon J."/>
            <person name="Kim H."/>
            <person name="Choi G."/>
            <person name="Song H."/>
            <person name="Lee J."/>
            <person name="Lee S.C."/>
            <person name="Kwon J.K."/>
            <person name="Lee H.Y."/>
            <person name="Koo N."/>
            <person name="Hong Y."/>
            <person name="Kim R.W."/>
            <person name="Kang W.H."/>
            <person name="Huh J.H."/>
            <person name="Kang B.C."/>
            <person name="Yang T.J."/>
            <person name="Lee Y.H."/>
            <person name="Bennetzen J.L."/>
            <person name="Choi D."/>
        </authorList>
    </citation>
    <scope>NUCLEOTIDE SEQUENCE [LARGE SCALE GENOMIC DNA]</scope>
    <source>
        <strain evidence="2">cv. CM334</strain>
    </source>
</reference>
<protein>
    <submittedName>
        <fullName evidence="1">Uncharacterized protein</fullName>
    </submittedName>
</protein>
<comment type="caution">
    <text evidence="1">The sequence shown here is derived from an EMBL/GenBank/DDBJ whole genome shotgun (WGS) entry which is preliminary data.</text>
</comment>
<dbReference type="STRING" id="4072.A0A2G2YK75"/>
<organism evidence="1 2">
    <name type="scientific">Capsicum annuum</name>
    <name type="common">Capsicum pepper</name>
    <dbReference type="NCBI Taxonomy" id="4072"/>
    <lineage>
        <taxon>Eukaryota</taxon>
        <taxon>Viridiplantae</taxon>
        <taxon>Streptophyta</taxon>
        <taxon>Embryophyta</taxon>
        <taxon>Tracheophyta</taxon>
        <taxon>Spermatophyta</taxon>
        <taxon>Magnoliopsida</taxon>
        <taxon>eudicotyledons</taxon>
        <taxon>Gunneridae</taxon>
        <taxon>Pentapetalae</taxon>
        <taxon>asterids</taxon>
        <taxon>lamiids</taxon>
        <taxon>Solanales</taxon>
        <taxon>Solanaceae</taxon>
        <taxon>Solanoideae</taxon>
        <taxon>Capsiceae</taxon>
        <taxon>Capsicum</taxon>
    </lineage>
</organism>
<proteinExistence type="predicted"/>
<evidence type="ECO:0000313" key="1">
    <source>
        <dbReference type="EMBL" id="PHT70129.1"/>
    </source>
</evidence>
<sequence>MNDNTKSNSDITNVVLPKKLHEYDEPHRGDTSNFVIENDDRKEEYNSNQMFEVQVDQGAECCTSIISAPMLSVPGLPEISSSWMAGLVQLLLKSNVLGSLVEDYAACLELQSEECQIIEDCCEDLSVLIL</sequence>
<keyword evidence="2" id="KW-1185">Reference proteome</keyword>
<accession>A0A2G2YK75</accession>
<name>A0A2G2YK75_CAPAN</name>
<dbReference type="EMBL" id="AYRZ02000010">
    <property type="protein sequence ID" value="PHT70129.1"/>
    <property type="molecule type" value="Genomic_DNA"/>
</dbReference>
<dbReference type="Proteomes" id="UP000222542">
    <property type="component" value="Unassembled WGS sequence"/>
</dbReference>
<dbReference type="AlphaFoldDB" id="A0A2G2YK75"/>
<evidence type="ECO:0000313" key="2">
    <source>
        <dbReference type="Proteomes" id="UP000222542"/>
    </source>
</evidence>
<gene>
    <name evidence="1" type="ORF">T459_25233</name>
</gene>